<dbReference type="OMA" id="LDCSGCK"/>
<dbReference type="STRING" id="7222.B4JV16"/>
<reference evidence="2 3" key="1">
    <citation type="journal article" date="2007" name="Nature">
        <title>Evolution of genes and genomes on the Drosophila phylogeny.</title>
        <authorList>
            <consortium name="Drosophila 12 Genomes Consortium"/>
            <person name="Clark A.G."/>
            <person name="Eisen M.B."/>
            <person name="Smith D.R."/>
            <person name="Bergman C.M."/>
            <person name="Oliver B."/>
            <person name="Markow T.A."/>
            <person name="Kaufman T.C."/>
            <person name="Kellis M."/>
            <person name="Gelbart W."/>
            <person name="Iyer V.N."/>
            <person name="Pollard D.A."/>
            <person name="Sackton T.B."/>
            <person name="Larracuente A.M."/>
            <person name="Singh N.D."/>
            <person name="Abad J.P."/>
            <person name="Abt D.N."/>
            <person name="Adryan B."/>
            <person name="Aguade M."/>
            <person name="Akashi H."/>
            <person name="Anderson W.W."/>
            <person name="Aquadro C.F."/>
            <person name="Ardell D.H."/>
            <person name="Arguello R."/>
            <person name="Artieri C.G."/>
            <person name="Barbash D.A."/>
            <person name="Barker D."/>
            <person name="Barsanti P."/>
            <person name="Batterham P."/>
            <person name="Batzoglou S."/>
            <person name="Begun D."/>
            <person name="Bhutkar A."/>
            <person name="Blanco E."/>
            <person name="Bosak S.A."/>
            <person name="Bradley R.K."/>
            <person name="Brand A.D."/>
            <person name="Brent M.R."/>
            <person name="Brooks A.N."/>
            <person name="Brown R.H."/>
            <person name="Butlin R.K."/>
            <person name="Caggese C."/>
            <person name="Calvi B.R."/>
            <person name="Bernardo de Carvalho A."/>
            <person name="Caspi A."/>
            <person name="Castrezana S."/>
            <person name="Celniker S.E."/>
            <person name="Chang J.L."/>
            <person name="Chapple C."/>
            <person name="Chatterji S."/>
            <person name="Chinwalla A."/>
            <person name="Civetta A."/>
            <person name="Clifton S.W."/>
            <person name="Comeron J.M."/>
            <person name="Costello J.C."/>
            <person name="Coyne J.A."/>
            <person name="Daub J."/>
            <person name="David R.G."/>
            <person name="Delcher A.L."/>
            <person name="Delehaunty K."/>
            <person name="Do C.B."/>
            <person name="Ebling H."/>
            <person name="Edwards K."/>
            <person name="Eickbush T."/>
            <person name="Evans J.D."/>
            <person name="Filipski A."/>
            <person name="Findeiss S."/>
            <person name="Freyhult E."/>
            <person name="Fulton L."/>
            <person name="Fulton R."/>
            <person name="Garcia A.C."/>
            <person name="Gardiner A."/>
            <person name="Garfield D.A."/>
            <person name="Garvin B.E."/>
            <person name="Gibson G."/>
            <person name="Gilbert D."/>
            <person name="Gnerre S."/>
            <person name="Godfrey J."/>
            <person name="Good R."/>
            <person name="Gotea V."/>
            <person name="Gravely B."/>
            <person name="Greenberg A.J."/>
            <person name="Griffiths-Jones S."/>
            <person name="Gross S."/>
            <person name="Guigo R."/>
            <person name="Gustafson E.A."/>
            <person name="Haerty W."/>
            <person name="Hahn M.W."/>
            <person name="Halligan D.L."/>
            <person name="Halpern A.L."/>
            <person name="Halter G.M."/>
            <person name="Han M.V."/>
            <person name="Heger A."/>
            <person name="Hillier L."/>
            <person name="Hinrichs A.S."/>
            <person name="Holmes I."/>
            <person name="Hoskins R.A."/>
            <person name="Hubisz M.J."/>
            <person name="Hultmark D."/>
            <person name="Huntley M.A."/>
            <person name="Jaffe D.B."/>
            <person name="Jagadeeshan S."/>
            <person name="Jeck W.R."/>
            <person name="Johnson J."/>
            <person name="Jones C.D."/>
            <person name="Jordan W.C."/>
            <person name="Karpen G.H."/>
            <person name="Kataoka E."/>
            <person name="Keightley P.D."/>
            <person name="Kheradpour P."/>
            <person name="Kirkness E.F."/>
            <person name="Koerich L.B."/>
            <person name="Kristiansen K."/>
            <person name="Kudrna D."/>
            <person name="Kulathinal R.J."/>
            <person name="Kumar S."/>
            <person name="Kwok R."/>
            <person name="Lander E."/>
            <person name="Langley C.H."/>
            <person name="Lapoint R."/>
            <person name="Lazzaro B.P."/>
            <person name="Lee S.J."/>
            <person name="Levesque L."/>
            <person name="Li R."/>
            <person name="Lin C.F."/>
            <person name="Lin M.F."/>
            <person name="Lindblad-Toh K."/>
            <person name="Llopart A."/>
            <person name="Long M."/>
            <person name="Low L."/>
            <person name="Lozovsky E."/>
            <person name="Lu J."/>
            <person name="Luo M."/>
            <person name="Machado C.A."/>
            <person name="Makalowski W."/>
            <person name="Marzo M."/>
            <person name="Matsuda M."/>
            <person name="Matzkin L."/>
            <person name="McAllister B."/>
            <person name="McBride C.S."/>
            <person name="McKernan B."/>
            <person name="McKernan K."/>
            <person name="Mendez-Lago M."/>
            <person name="Minx P."/>
            <person name="Mollenhauer M.U."/>
            <person name="Montooth K."/>
            <person name="Mount S.M."/>
            <person name="Mu X."/>
            <person name="Myers E."/>
            <person name="Negre B."/>
            <person name="Newfeld S."/>
            <person name="Nielsen R."/>
            <person name="Noor M.A."/>
            <person name="O'Grady P."/>
            <person name="Pachter L."/>
            <person name="Papaceit M."/>
            <person name="Parisi M.J."/>
            <person name="Parisi M."/>
            <person name="Parts L."/>
            <person name="Pedersen J.S."/>
            <person name="Pesole G."/>
            <person name="Phillippy A.M."/>
            <person name="Ponting C.P."/>
            <person name="Pop M."/>
            <person name="Porcelli D."/>
            <person name="Powell J.R."/>
            <person name="Prohaska S."/>
            <person name="Pruitt K."/>
            <person name="Puig M."/>
            <person name="Quesneville H."/>
            <person name="Ram K.R."/>
            <person name="Rand D."/>
            <person name="Rasmussen M.D."/>
            <person name="Reed L.K."/>
            <person name="Reenan R."/>
            <person name="Reily A."/>
            <person name="Remington K.A."/>
            <person name="Rieger T.T."/>
            <person name="Ritchie M.G."/>
            <person name="Robin C."/>
            <person name="Rogers Y.H."/>
            <person name="Rohde C."/>
            <person name="Rozas J."/>
            <person name="Rubenfield M.J."/>
            <person name="Ruiz A."/>
            <person name="Russo S."/>
            <person name="Salzberg S.L."/>
            <person name="Sanchez-Gracia A."/>
            <person name="Saranga D.J."/>
            <person name="Sato H."/>
            <person name="Schaeffer S.W."/>
            <person name="Schatz M.C."/>
            <person name="Schlenke T."/>
            <person name="Schwartz R."/>
            <person name="Segarra C."/>
            <person name="Singh R.S."/>
            <person name="Sirot L."/>
            <person name="Sirota M."/>
            <person name="Sisneros N.B."/>
            <person name="Smith C.D."/>
            <person name="Smith T.F."/>
            <person name="Spieth J."/>
            <person name="Stage D.E."/>
            <person name="Stark A."/>
            <person name="Stephan W."/>
            <person name="Strausberg R.L."/>
            <person name="Strempel S."/>
            <person name="Sturgill D."/>
            <person name="Sutton G."/>
            <person name="Sutton G.G."/>
            <person name="Tao W."/>
            <person name="Teichmann S."/>
            <person name="Tobari Y.N."/>
            <person name="Tomimura Y."/>
            <person name="Tsolas J.M."/>
            <person name="Valente V.L."/>
            <person name="Venter E."/>
            <person name="Venter J.C."/>
            <person name="Vicario S."/>
            <person name="Vieira F.G."/>
            <person name="Vilella A.J."/>
            <person name="Villasante A."/>
            <person name="Walenz B."/>
            <person name="Wang J."/>
            <person name="Wasserman M."/>
            <person name="Watts T."/>
            <person name="Wilson D."/>
            <person name="Wilson R.K."/>
            <person name="Wing R.A."/>
            <person name="Wolfner M.F."/>
            <person name="Wong A."/>
            <person name="Wong G.K."/>
            <person name="Wu C.I."/>
            <person name="Wu G."/>
            <person name="Yamamoto D."/>
            <person name="Yang H.P."/>
            <person name="Yang S.P."/>
            <person name="Yorke J.A."/>
            <person name="Yoshida K."/>
            <person name="Zdobnov E."/>
            <person name="Zhang P."/>
            <person name="Zhang Y."/>
            <person name="Zimin A.V."/>
            <person name="Baldwin J."/>
            <person name="Abdouelleil A."/>
            <person name="Abdulkadir J."/>
            <person name="Abebe A."/>
            <person name="Abera B."/>
            <person name="Abreu J."/>
            <person name="Acer S.C."/>
            <person name="Aftuck L."/>
            <person name="Alexander A."/>
            <person name="An P."/>
            <person name="Anderson E."/>
            <person name="Anderson S."/>
            <person name="Arachi H."/>
            <person name="Azer M."/>
            <person name="Bachantsang P."/>
            <person name="Barry A."/>
            <person name="Bayul T."/>
            <person name="Berlin A."/>
            <person name="Bessette D."/>
            <person name="Bloom T."/>
            <person name="Blye J."/>
            <person name="Boguslavskiy L."/>
            <person name="Bonnet C."/>
            <person name="Boukhgalter B."/>
            <person name="Bourzgui I."/>
            <person name="Brown A."/>
            <person name="Cahill P."/>
            <person name="Channer S."/>
            <person name="Cheshatsang Y."/>
            <person name="Chuda L."/>
            <person name="Citroen M."/>
            <person name="Collymore A."/>
            <person name="Cooke P."/>
            <person name="Costello M."/>
            <person name="D'Aco K."/>
            <person name="Daza R."/>
            <person name="De Haan G."/>
            <person name="DeGray S."/>
            <person name="DeMaso C."/>
            <person name="Dhargay N."/>
            <person name="Dooley K."/>
            <person name="Dooley E."/>
            <person name="Doricent M."/>
            <person name="Dorje P."/>
            <person name="Dorjee K."/>
            <person name="Dupes A."/>
            <person name="Elong R."/>
            <person name="Falk J."/>
            <person name="Farina A."/>
            <person name="Faro S."/>
            <person name="Ferguson D."/>
            <person name="Fisher S."/>
            <person name="Foley C.D."/>
            <person name="Franke A."/>
            <person name="Friedrich D."/>
            <person name="Gadbois L."/>
            <person name="Gearin G."/>
            <person name="Gearin C.R."/>
            <person name="Giannoukos G."/>
            <person name="Goode T."/>
            <person name="Graham J."/>
            <person name="Grandbois E."/>
            <person name="Grewal S."/>
            <person name="Gyaltsen K."/>
            <person name="Hafez N."/>
            <person name="Hagos B."/>
            <person name="Hall J."/>
            <person name="Henson C."/>
            <person name="Hollinger A."/>
            <person name="Honan T."/>
            <person name="Huard M.D."/>
            <person name="Hughes L."/>
            <person name="Hurhula B."/>
            <person name="Husby M.E."/>
            <person name="Kamat A."/>
            <person name="Kanga B."/>
            <person name="Kashin S."/>
            <person name="Khazanovich D."/>
            <person name="Kisner P."/>
            <person name="Lance K."/>
            <person name="Lara M."/>
            <person name="Lee W."/>
            <person name="Lennon N."/>
            <person name="Letendre F."/>
            <person name="LeVine R."/>
            <person name="Lipovsky A."/>
            <person name="Liu X."/>
            <person name="Liu J."/>
            <person name="Liu S."/>
            <person name="Lokyitsang T."/>
            <person name="Lokyitsang Y."/>
            <person name="Lubonja R."/>
            <person name="Lui A."/>
            <person name="MacDonald P."/>
            <person name="Magnisalis V."/>
            <person name="Maru K."/>
            <person name="Matthews C."/>
            <person name="McCusker W."/>
            <person name="McDonough S."/>
            <person name="Mehta T."/>
            <person name="Meldrim J."/>
            <person name="Meneus L."/>
            <person name="Mihai O."/>
            <person name="Mihalev A."/>
            <person name="Mihova T."/>
            <person name="Mittelman R."/>
            <person name="Mlenga V."/>
            <person name="Montmayeur A."/>
            <person name="Mulrain L."/>
            <person name="Navidi A."/>
            <person name="Naylor J."/>
            <person name="Negash T."/>
            <person name="Nguyen T."/>
            <person name="Nguyen N."/>
            <person name="Nicol R."/>
            <person name="Norbu C."/>
            <person name="Norbu N."/>
            <person name="Novod N."/>
            <person name="O'Neill B."/>
            <person name="Osman S."/>
            <person name="Markiewicz E."/>
            <person name="Oyono O.L."/>
            <person name="Patti C."/>
            <person name="Phunkhang P."/>
            <person name="Pierre F."/>
            <person name="Priest M."/>
            <person name="Raghuraman S."/>
            <person name="Rege F."/>
            <person name="Reyes R."/>
            <person name="Rise C."/>
            <person name="Rogov P."/>
            <person name="Ross K."/>
            <person name="Ryan E."/>
            <person name="Settipalli S."/>
            <person name="Shea T."/>
            <person name="Sherpa N."/>
            <person name="Shi L."/>
            <person name="Shih D."/>
            <person name="Sparrow T."/>
            <person name="Spaulding J."/>
            <person name="Stalker J."/>
            <person name="Stange-Thomann N."/>
            <person name="Stavropoulos S."/>
            <person name="Stone C."/>
            <person name="Strader C."/>
            <person name="Tesfaye S."/>
            <person name="Thomson T."/>
            <person name="Thoulutsang Y."/>
            <person name="Thoulutsang D."/>
            <person name="Topham K."/>
            <person name="Topping I."/>
            <person name="Tsamla T."/>
            <person name="Vassiliev H."/>
            <person name="Vo A."/>
            <person name="Wangchuk T."/>
            <person name="Wangdi T."/>
            <person name="Weiand M."/>
            <person name="Wilkinson J."/>
            <person name="Wilson A."/>
            <person name="Yadav S."/>
            <person name="Young G."/>
            <person name="Yu Q."/>
            <person name="Zembek L."/>
            <person name="Zhong D."/>
            <person name="Zimmer A."/>
            <person name="Zwirko Z."/>
            <person name="Jaffe D.B."/>
            <person name="Alvarez P."/>
            <person name="Brockman W."/>
            <person name="Butler J."/>
            <person name="Chin C."/>
            <person name="Gnerre S."/>
            <person name="Grabherr M."/>
            <person name="Kleber M."/>
            <person name="Mauceli E."/>
            <person name="MacCallum I."/>
        </authorList>
    </citation>
    <scope>NUCLEOTIDE SEQUENCE [LARGE SCALE GENOMIC DNA]</scope>
    <source>
        <strain evidence="3">Tucson 15287-2541.00</strain>
    </source>
</reference>
<gene>
    <name evidence="2" type="primary">Dgri\GH14582</name>
    <name evidence="2" type="ORF">Dgri_GH14582</name>
</gene>
<dbReference type="EMBL" id="CH916374">
    <property type="protein sequence ID" value="EDV91336.1"/>
    <property type="molecule type" value="Genomic_DNA"/>
</dbReference>
<dbReference type="Proteomes" id="UP000001070">
    <property type="component" value="Unassembled WGS sequence"/>
</dbReference>
<dbReference type="KEGG" id="dgr:6568303"/>
<dbReference type="InParanoid" id="B4JV16"/>
<dbReference type="AlphaFoldDB" id="B4JV16"/>
<feature type="compositionally biased region" description="Acidic residues" evidence="1">
    <location>
        <begin position="42"/>
        <end position="72"/>
    </location>
</feature>
<organism evidence="3">
    <name type="scientific">Drosophila grimshawi</name>
    <name type="common">Hawaiian fruit fly</name>
    <name type="synonym">Idiomyia grimshawi</name>
    <dbReference type="NCBI Taxonomy" id="7222"/>
    <lineage>
        <taxon>Eukaryota</taxon>
        <taxon>Metazoa</taxon>
        <taxon>Ecdysozoa</taxon>
        <taxon>Arthropoda</taxon>
        <taxon>Hexapoda</taxon>
        <taxon>Insecta</taxon>
        <taxon>Pterygota</taxon>
        <taxon>Neoptera</taxon>
        <taxon>Endopterygota</taxon>
        <taxon>Diptera</taxon>
        <taxon>Brachycera</taxon>
        <taxon>Muscomorpha</taxon>
        <taxon>Ephydroidea</taxon>
        <taxon>Drosophilidae</taxon>
        <taxon>Drosophila</taxon>
        <taxon>Hawaiian Drosophila</taxon>
    </lineage>
</organism>
<evidence type="ECO:0000313" key="3">
    <source>
        <dbReference type="Proteomes" id="UP000001070"/>
    </source>
</evidence>
<evidence type="ECO:0000313" key="2">
    <source>
        <dbReference type="EMBL" id="EDV91336.1"/>
    </source>
</evidence>
<dbReference type="FunCoup" id="B4JV16">
    <property type="interactions" value="2"/>
</dbReference>
<dbReference type="OrthoDB" id="7250310at2759"/>
<name>B4JV16_DROGR</name>
<dbReference type="PhylomeDB" id="B4JV16"/>
<feature type="region of interest" description="Disordered" evidence="1">
    <location>
        <begin position="42"/>
        <end position="73"/>
    </location>
</feature>
<proteinExistence type="predicted"/>
<keyword evidence="3" id="KW-1185">Reference proteome</keyword>
<sequence length="333" mass="37732">MCHRKNMCQEGYFLHTDGFCYLIEPLPCPYNTTVPTTTTDEITTEETTTEEITPEETTTEETTIEPPSDDADEQVRCPPGSVYFDEQCRRIICSRGEYHAGRCLSPACPHGTVWRNKSCQPSGYITTILEIDNVIKNKHKYKNATENVSHVEYVTPKPYEPNRDNSFETTTWWTRPQPELTIPTTTPAYSSADPSSGCCLVRSPRFCRPYAPTWICFNHSHRLCDKRICTHPVIYLKPPEIVQLTDPPLLVMPPNPPLSSCLTPDCHESEMINCSGCAQGLRETCSSSCYNYFCPGDACEFKKSEEFCELYPGGFGCKKSDGCIWKWCNGKCR</sequence>
<dbReference type="HOGENOM" id="CLU_044400_0_0_1"/>
<dbReference type="eggNOG" id="ENOG502S4MQ">
    <property type="taxonomic scope" value="Eukaryota"/>
</dbReference>
<evidence type="ECO:0000256" key="1">
    <source>
        <dbReference type="SAM" id="MobiDB-lite"/>
    </source>
</evidence>
<accession>B4JV16</accession>
<protein>
    <submittedName>
        <fullName evidence="2">GH14582</fullName>
    </submittedName>
</protein>